<dbReference type="PROSITE" id="PS51257">
    <property type="entry name" value="PROKAR_LIPOPROTEIN"/>
    <property type="match status" value="1"/>
</dbReference>
<dbReference type="PROSITE" id="PS51935">
    <property type="entry name" value="NLPC_P60"/>
    <property type="match status" value="1"/>
</dbReference>
<dbReference type="SUPFAM" id="SSF54001">
    <property type="entry name" value="Cysteine proteinases"/>
    <property type="match status" value="1"/>
</dbReference>
<reference evidence="6" key="1">
    <citation type="submission" date="2009-10" db="EMBL/GenBank/DDBJ databases">
        <title>Diversity of trophic interactions inside an arsenic-rich microbial ecosystem.</title>
        <authorList>
            <person name="Bertin P.N."/>
            <person name="Heinrich-Salmeron A."/>
            <person name="Pelletier E."/>
            <person name="Goulhen-Chollet F."/>
            <person name="Arsene-Ploetze F."/>
            <person name="Gallien S."/>
            <person name="Calteau A."/>
            <person name="Vallenet D."/>
            <person name="Casiot C."/>
            <person name="Chane-Woon-Ming B."/>
            <person name="Giloteaux L."/>
            <person name="Barakat M."/>
            <person name="Bonnefoy V."/>
            <person name="Bruneel O."/>
            <person name="Chandler M."/>
            <person name="Cleiss J."/>
            <person name="Duran R."/>
            <person name="Elbaz-Poulichet F."/>
            <person name="Fonknechten N."/>
            <person name="Lauga B."/>
            <person name="Mornico D."/>
            <person name="Ortet P."/>
            <person name="Schaeffer C."/>
            <person name="Siguier P."/>
            <person name="Alexander Thil Smith A."/>
            <person name="Van Dorsselaer A."/>
            <person name="Weissenbach J."/>
            <person name="Medigue C."/>
            <person name="Le Paslier D."/>
        </authorList>
    </citation>
    <scope>NUCLEOTIDE SEQUENCE</scope>
</reference>
<name>E6QPJ5_9ZZZZ</name>
<dbReference type="PANTHER" id="PTHR47053">
    <property type="entry name" value="MUREIN DD-ENDOPEPTIDASE MEPH-RELATED"/>
    <property type="match status" value="1"/>
</dbReference>
<dbReference type="GO" id="GO:0006508">
    <property type="term" value="P:proteolysis"/>
    <property type="evidence" value="ECO:0007669"/>
    <property type="project" value="UniProtKB-KW"/>
</dbReference>
<evidence type="ECO:0000256" key="1">
    <source>
        <dbReference type="ARBA" id="ARBA00007074"/>
    </source>
</evidence>
<accession>E6QPJ5</accession>
<comment type="caution">
    <text evidence="6">The sequence shown here is derived from an EMBL/GenBank/DDBJ whole genome shotgun (WGS) entry which is preliminary data.</text>
</comment>
<keyword evidence="4" id="KW-0788">Thiol protease</keyword>
<evidence type="ECO:0000256" key="4">
    <source>
        <dbReference type="ARBA" id="ARBA00022807"/>
    </source>
</evidence>
<dbReference type="PANTHER" id="PTHR47053:SF1">
    <property type="entry name" value="MUREIN DD-ENDOPEPTIDASE MEPH-RELATED"/>
    <property type="match status" value="1"/>
</dbReference>
<dbReference type="Gene3D" id="3.90.1720.10">
    <property type="entry name" value="endopeptidase domain like (from Nostoc punctiforme)"/>
    <property type="match status" value="1"/>
</dbReference>
<keyword evidence="2" id="KW-0645">Protease</keyword>
<evidence type="ECO:0000259" key="5">
    <source>
        <dbReference type="PROSITE" id="PS51935"/>
    </source>
</evidence>
<dbReference type="AlphaFoldDB" id="E6QPJ5"/>
<dbReference type="Pfam" id="PF00877">
    <property type="entry name" value="NLPC_P60"/>
    <property type="match status" value="1"/>
</dbReference>
<dbReference type="GO" id="GO:0008234">
    <property type="term" value="F:cysteine-type peptidase activity"/>
    <property type="evidence" value="ECO:0007669"/>
    <property type="project" value="UniProtKB-KW"/>
</dbReference>
<dbReference type="InterPro" id="IPR038765">
    <property type="entry name" value="Papain-like_cys_pep_sf"/>
</dbReference>
<organism evidence="6">
    <name type="scientific">mine drainage metagenome</name>
    <dbReference type="NCBI Taxonomy" id="410659"/>
    <lineage>
        <taxon>unclassified sequences</taxon>
        <taxon>metagenomes</taxon>
        <taxon>ecological metagenomes</taxon>
    </lineage>
</organism>
<evidence type="ECO:0000313" key="6">
    <source>
        <dbReference type="EMBL" id="CBI09166.1"/>
    </source>
</evidence>
<keyword evidence="3" id="KW-0378">Hydrolase</keyword>
<sequence length="157" mass="17110">MKFILLFSLLSLTACSSPAPRTSAGSAGVSGNAARSNLTDYAQSLLGIPYRYGGNNPDSGFDCSGFVTHVYRHTLGIELPRSSTNMSHRGRAIGRDALRAGDLVFFNTQHHKFSHVGIYLGGNNFIHSPSSGGNVRIDDLNNSYWRRNYNGARRISD</sequence>
<evidence type="ECO:0000256" key="3">
    <source>
        <dbReference type="ARBA" id="ARBA00022801"/>
    </source>
</evidence>
<dbReference type="EMBL" id="CABR01000001">
    <property type="protein sequence ID" value="CBI09166.1"/>
    <property type="molecule type" value="Genomic_DNA"/>
</dbReference>
<feature type="domain" description="NlpC/P60" evidence="5">
    <location>
        <begin position="32"/>
        <end position="156"/>
    </location>
</feature>
<dbReference type="InterPro" id="IPR000064">
    <property type="entry name" value="NLP_P60_dom"/>
</dbReference>
<protein>
    <recommendedName>
        <fullName evidence="5">NlpC/P60 domain-containing protein</fullName>
    </recommendedName>
</protein>
<dbReference type="InterPro" id="IPR051202">
    <property type="entry name" value="Peptidase_C40"/>
</dbReference>
<comment type="similarity">
    <text evidence="1">Belongs to the peptidase C40 family.</text>
</comment>
<evidence type="ECO:0000256" key="2">
    <source>
        <dbReference type="ARBA" id="ARBA00022670"/>
    </source>
</evidence>
<proteinExistence type="inferred from homology"/>
<gene>
    <name evidence="6" type="ORF">CARN7_2820</name>
</gene>